<reference evidence="2" key="1">
    <citation type="submission" date="2020-10" db="EMBL/GenBank/DDBJ databases">
        <authorList>
            <person name="Muller C M."/>
        </authorList>
    </citation>
    <scope>NUCLEOTIDE SEQUENCE</scope>
    <source>
        <strain evidence="2">THUN-12</strain>
    </source>
</reference>
<gene>
    <name evidence="2" type="ORF">BGTH12_LOCUS6988</name>
</gene>
<evidence type="ECO:0000256" key="1">
    <source>
        <dbReference type="SAM" id="MobiDB-lite"/>
    </source>
</evidence>
<feature type="compositionally biased region" description="Basic residues" evidence="1">
    <location>
        <begin position="30"/>
        <end position="40"/>
    </location>
</feature>
<comment type="caution">
    <text evidence="2">The sequence shown here is derived from an EMBL/GenBank/DDBJ whole genome shotgun (WGS) entry which is preliminary data.</text>
</comment>
<protein>
    <submittedName>
        <fullName evidence="2">BgTH12-01120</fullName>
    </submittedName>
</protein>
<sequence>MSFGSKEPAARHRKKRMIEIETTEPDPSIKRRRTGSKHPSKATTLT</sequence>
<name>A0A9W4D6A1_BLUGR</name>
<dbReference type="Proteomes" id="UP000683417">
    <property type="component" value="Unassembled WGS sequence"/>
</dbReference>
<evidence type="ECO:0000313" key="3">
    <source>
        <dbReference type="Proteomes" id="UP000683417"/>
    </source>
</evidence>
<organism evidence="2 3">
    <name type="scientific">Blumeria graminis f. sp. triticale</name>
    <dbReference type="NCBI Taxonomy" id="1689686"/>
    <lineage>
        <taxon>Eukaryota</taxon>
        <taxon>Fungi</taxon>
        <taxon>Dikarya</taxon>
        <taxon>Ascomycota</taxon>
        <taxon>Pezizomycotina</taxon>
        <taxon>Leotiomycetes</taxon>
        <taxon>Erysiphales</taxon>
        <taxon>Erysiphaceae</taxon>
        <taxon>Blumeria</taxon>
    </lineage>
</organism>
<dbReference type="EMBL" id="CAJHIT010000009">
    <property type="protein sequence ID" value="CAD6505630.1"/>
    <property type="molecule type" value="Genomic_DNA"/>
</dbReference>
<proteinExistence type="predicted"/>
<accession>A0A9W4D6A1</accession>
<evidence type="ECO:0000313" key="2">
    <source>
        <dbReference type="EMBL" id="CAD6505630.1"/>
    </source>
</evidence>
<feature type="region of interest" description="Disordered" evidence="1">
    <location>
        <begin position="1"/>
        <end position="46"/>
    </location>
</feature>
<dbReference type="AlphaFoldDB" id="A0A9W4D6A1"/>